<accession>A0A9N7CZX4</accession>
<feature type="region of interest" description="Disordered" evidence="1">
    <location>
        <begin position="305"/>
        <end position="397"/>
    </location>
</feature>
<gene>
    <name evidence="2" type="ORF">B0W47_08360</name>
</gene>
<evidence type="ECO:0000256" key="1">
    <source>
        <dbReference type="SAM" id="MobiDB-lite"/>
    </source>
</evidence>
<dbReference type="AlphaFoldDB" id="A0A9N7CZX4"/>
<organism evidence="2 3">
    <name type="scientific">Komagataeibacter nataicola</name>
    <dbReference type="NCBI Taxonomy" id="265960"/>
    <lineage>
        <taxon>Bacteria</taxon>
        <taxon>Pseudomonadati</taxon>
        <taxon>Pseudomonadota</taxon>
        <taxon>Alphaproteobacteria</taxon>
        <taxon>Acetobacterales</taxon>
        <taxon>Acetobacteraceae</taxon>
        <taxon>Komagataeibacter</taxon>
    </lineage>
</organism>
<evidence type="ECO:0000313" key="3">
    <source>
        <dbReference type="Proteomes" id="UP000189683"/>
    </source>
</evidence>
<proteinExistence type="predicted"/>
<evidence type="ECO:0000313" key="2">
    <source>
        <dbReference type="EMBL" id="AQU88966.1"/>
    </source>
</evidence>
<name>A0A9N7CZX4_9PROT</name>
<dbReference type="Proteomes" id="UP000189683">
    <property type="component" value="Chromosome"/>
</dbReference>
<reference evidence="3" key="1">
    <citation type="submission" date="2017-02" db="EMBL/GenBank/DDBJ databases">
        <title>zhang.</title>
        <authorList>
            <person name="Zhang H."/>
        </authorList>
    </citation>
    <scope>NUCLEOTIDE SEQUENCE [LARGE SCALE GENOMIC DNA]</scope>
    <source>
        <strain evidence="3">RZS01</strain>
    </source>
</reference>
<protein>
    <submittedName>
        <fullName evidence="2">Uncharacterized protein</fullName>
    </submittedName>
</protein>
<sequence>MQTASEPASMAKPDTVQAKARLMRLEAGLYCLFHAALSAPMSFGKLTGMRVSTPPGSDGVRVSTFDAQGWIGASAGAALVMVPAGGGAVLVTTYHEHDAPGELPALQIVRLGSPAAARPAASQPARVAQAAPAPAAGSMIAHIQHRGDVQADLGAWMGESGSGHWLEGFAIQPAPGVAPADLEYQAILGQDWFSPWVSGGAYCGSRGMALPLLGLRVRLKGAAAQACECQVEASFTDGSRIGPVVDAPVMAATQAPLEAFRVVVRPRVVAEAVISAPPPVDDHSVDDRVEAQLLDALSPPVAPAAPVARVRRGRRVPPQRPGRMPLAAGEQEVVETVRDAAPPEETQRKDSGRAQASPDQPVPWWHRKPGSATAASPGRSPRRGGATPRRSRVLAGS</sequence>
<dbReference type="EMBL" id="CP019875">
    <property type="protein sequence ID" value="AQU88966.1"/>
    <property type="molecule type" value="Genomic_DNA"/>
</dbReference>
<dbReference type="KEGG" id="kna:B0W47_08360"/>